<evidence type="ECO:0008006" key="9">
    <source>
        <dbReference type="Google" id="ProtNLM"/>
    </source>
</evidence>
<accession>A0A8H3FNY1</accession>
<organism evidence="7 8">
    <name type="scientific">Heterodermia speciosa</name>
    <dbReference type="NCBI Taxonomy" id="116794"/>
    <lineage>
        <taxon>Eukaryota</taxon>
        <taxon>Fungi</taxon>
        <taxon>Dikarya</taxon>
        <taxon>Ascomycota</taxon>
        <taxon>Pezizomycotina</taxon>
        <taxon>Lecanoromycetes</taxon>
        <taxon>OSLEUM clade</taxon>
        <taxon>Lecanoromycetidae</taxon>
        <taxon>Caliciales</taxon>
        <taxon>Physciaceae</taxon>
        <taxon>Heterodermia</taxon>
    </lineage>
</organism>
<dbReference type="PANTHER" id="PTHR32075">
    <property type="entry name" value="ISWI CHROMATIN-REMODELING COMPLEX SUBUNIT YPL216W-RELATED"/>
    <property type="match status" value="1"/>
</dbReference>
<dbReference type="OrthoDB" id="332390at2759"/>
<dbReference type="GO" id="GO:0000781">
    <property type="term" value="C:chromosome, telomeric region"/>
    <property type="evidence" value="ECO:0007669"/>
    <property type="project" value="GOC"/>
</dbReference>
<evidence type="ECO:0000256" key="1">
    <source>
        <dbReference type="ARBA" id="ARBA00004123"/>
    </source>
</evidence>
<dbReference type="Proteomes" id="UP000664521">
    <property type="component" value="Unassembled WGS sequence"/>
</dbReference>
<dbReference type="GO" id="GO:0000785">
    <property type="term" value="C:chromatin"/>
    <property type="evidence" value="ECO:0007669"/>
    <property type="project" value="UniProtKB-ARBA"/>
</dbReference>
<evidence type="ECO:0000259" key="5">
    <source>
        <dbReference type="PROSITE" id="PS50827"/>
    </source>
</evidence>
<keyword evidence="2 3" id="KW-0539">Nucleus</keyword>
<evidence type="ECO:0000313" key="7">
    <source>
        <dbReference type="EMBL" id="CAF9929531.1"/>
    </source>
</evidence>
<evidence type="ECO:0000256" key="3">
    <source>
        <dbReference type="PROSITE-ProRule" id="PRU00475"/>
    </source>
</evidence>
<feature type="compositionally biased region" description="Basic and acidic residues" evidence="4">
    <location>
        <begin position="655"/>
        <end position="689"/>
    </location>
</feature>
<dbReference type="EMBL" id="CAJPDS010000052">
    <property type="protein sequence ID" value="CAF9929531.1"/>
    <property type="molecule type" value="Genomic_DNA"/>
</dbReference>
<evidence type="ECO:0000256" key="4">
    <source>
        <dbReference type="SAM" id="MobiDB-lite"/>
    </source>
</evidence>
<feature type="region of interest" description="Disordered" evidence="4">
    <location>
        <begin position="601"/>
        <end position="689"/>
    </location>
</feature>
<feature type="compositionally biased region" description="Basic and acidic residues" evidence="4">
    <location>
        <begin position="444"/>
        <end position="453"/>
    </location>
</feature>
<keyword evidence="8" id="KW-1185">Reference proteome</keyword>
<dbReference type="GO" id="GO:0005634">
    <property type="term" value="C:nucleus"/>
    <property type="evidence" value="ECO:0007669"/>
    <property type="project" value="UniProtKB-SubCell"/>
</dbReference>
<name>A0A8H3FNY1_9LECA</name>
<protein>
    <recommendedName>
        <fullName evidence="9">DDT domain-containing protein</fullName>
    </recommendedName>
</protein>
<reference evidence="7" key="1">
    <citation type="submission" date="2021-03" db="EMBL/GenBank/DDBJ databases">
        <authorList>
            <person name="Tagirdzhanova G."/>
        </authorList>
    </citation>
    <scope>NUCLEOTIDE SEQUENCE</scope>
</reference>
<dbReference type="PROSITE" id="PS50827">
    <property type="entry name" value="DDT"/>
    <property type="match status" value="1"/>
</dbReference>
<proteinExistence type="predicted"/>
<feature type="compositionally biased region" description="Basic and acidic residues" evidence="4">
    <location>
        <begin position="864"/>
        <end position="882"/>
    </location>
</feature>
<dbReference type="Pfam" id="PF15613">
    <property type="entry name" value="WSD"/>
    <property type="match status" value="1"/>
</dbReference>
<feature type="domain" description="WAC" evidence="6">
    <location>
        <begin position="1"/>
        <end position="68"/>
    </location>
</feature>
<evidence type="ECO:0000256" key="2">
    <source>
        <dbReference type="ARBA" id="ARBA00023242"/>
    </source>
</evidence>
<dbReference type="InterPro" id="IPR013136">
    <property type="entry name" value="WSTF_Acf1_Cbp146"/>
</dbReference>
<feature type="domain" description="DDT" evidence="5">
    <location>
        <begin position="329"/>
        <end position="392"/>
    </location>
</feature>
<dbReference type="Pfam" id="PF10537">
    <property type="entry name" value="WAC_Acf1_DNA_bd"/>
    <property type="match status" value="1"/>
</dbReference>
<evidence type="ECO:0000259" key="6">
    <source>
        <dbReference type="PROSITE" id="PS51136"/>
    </source>
</evidence>
<feature type="compositionally biased region" description="Acidic residues" evidence="4">
    <location>
        <begin position="628"/>
        <end position="646"/>
    </location>
</feature>
<feature type="region of interest" description="Disordered" evidence="4">
    <location>
        <begin position="399"/>
        <end position="467"/>
    </location>
</feature>
<evidence type="ECO:0000313" key="8">
    <source>
        <dbReference type="Proteomes" id="UP000664521"/>
    </source>
</evidence>
<dbReference type="PANTHER" id="PTHR32075:SF6">
    <property type="entry name" value="ISWI CHROMATIN-REMODELING COMPLEX SUBUNIT YPL216W-RELATED"/>
    <property type="match status" value="1"/>
</dbReference>
<comment type="caution">
    <text evidence="7">The sequence shown here is derived from an EMBL/GenBank/DDBJ whole genome shotgun (WGS) entry which is preliminary data.</text>
</comment>
<gene>
    <name evidence="7" type="ORF">HETSPECPRED_007385</name>
</gene>
<dbReference type="InterPro" id="IPR028941">
    <property type="entry name" value="WHIM2_dom"/>
</dbReference>
<dbReference type="PROSITE" id="PS51136">
    <property type="entry name" value="WAC"/>
    <property type="match status" value="1"/>
</dbReference>
<sequence>MSFFEALQSEKWASNEVEDAFPDALREPILRKVQFSTISRIDNLVDRVYEEFRDDFYPGEDVTVTLDNGDRMSGLIREKTKFPELYRNDGTMERKSFARYFVGILHQPDEEALVDEEHITRDRSTFTKQKLRSFIKNTVTREAWTGAPWTVKPDIADIYRINTQIPPELTQEAQAAQKKANGSFKRGEYDGTILDFFSPMNQLPRLKPKGGKKQNSLEATHLQNVQFAEYQRALAGNPAFGRVGPQGRLGQLPPFPSDHPGYLMTNGHPIIAAKGHPPAPRPPPPKYPIEDLELRPERNNSHRPALRYLSGDVPAFCYPKKAGFDGISMESVGSLLETWNTLNVYCEVFQLDSFTFDDYIEALQLTTDTLRCELLIEIHCAILKKLVNDVNDKNGQVQVSLPQLPEPDSDGTGSTPGDSKVPTPTPEPEKPPARSTRSSLAKTEAAELKEADKVSLNSAGEPKYHRAPEIDRSTRGYDWKARCRKRDFSDGKWIVIIVGLINQLSGNPRLKLSCDDVLSKLAPLDKEATPETAISQYIQTDINTRVRILQMLCTLCLETKVIRTYMEDCNTTMTDYRKDRIEVQRTRKAFIEELRLLHDERKALQPDSNPPSPPPELAEIDDSKMEVDGEEEEVDEDVNMETEDEEPHQGRSLRRANDRAAQRKKKQEEEKERKERIRAEKAKKPSKEEKRLEKVLKKIEDIKEKIKECEEEVATIENDLREADCPRTRCLGKDRFWNRYYWLERNAMPYAGLPDSSTADAGFANGCIWVQGPDDLERQGFIELSQQENGQYHRAFGMSVPERKMREEGPTHVFTARQWAFYEDADDLDELIAWLDVRGVREIKLRKELQAQREKITAHMKKREEYLADKEDSKSESSEPVKRVSTRNRSHEEPSGSQHRCFKWKNLTALKELGHLHSTKPPLTGRAAAKAKKAAAATIVEEEPEGRQTRATNRKGKPLTRQGSRYSF</sequence>
<feature type="region of interest" description="Disordered" evidence="4">
    <location>
        <begin position="864"/>
        <end position="900"/>
    </location>
</feature>
<comment type="subcellular location">
    <subcellularLocation>
        <location evidence="1 3">Nucleus</location>
    </subcellularLocation>
</comment>
<dbReference type="AlphaFoldDB" id="A0A8H3FNY1"/>
<feature type="region of interest" description="Disordered" evidence="4">
    <location>
        <begin position="935"/>
        <end position="968"/>
    </location>
</feature>
<dbReference type="GO" id="GO:0031509">
    <property type="term" value="P:subtelomeric heterochromatin formation"/>
    <property type="evidence" value="ECO:0007669"/>
    <property type="project" value="TreeGrafter"/>
</dbReference>
<dbReference type="InterPro" id="IPR018501">
    <property type="entry name" value="DDT_dom"/>
</dbReference>
<dbReference type="Pfam" id="PF02791">
    <property type="entry name" value="DDT"/>
    <property type="match status" value="1"/>
</dbReference>